<dbReference type="SUPFAM" id="SSF52096">
    <property type="entry name" value="ClpP/crotonase"/>
    <property type="match status" value="1"/>
</dbReference>
<proteinExistence type="predicted"/>
<gene>
    <name evidence="1" type="ORF">PQBR57_0015</name>
</gene>
<reference evidence="1" key="2">
    <citation type="submission" date="2015-06" db="EMBL/GenBank/DDBJ databases">
        <title>Environmentally co-occuring mercury resistance plasmids are genetically and phenotypically diverse and confer variable context-dependent fitness effects.</title>
        <authorList>
            <person name="Hall J.P.J."/>
            <person name="Harrison E."/>
            <person name="Lilley A.K."/>
            <person name="Paterson S."/>
            <person name="Spiers A.J."/>
            <person name="Brockhurst M.A."/>
        </authorList>
    </citation>
    <scope>NUCLEOTIDE SEQUENCE [LARGE SCALE GENOMIC DNA]</scope>
    <source>
        <strain evidence="1">SBW25</strain>
        <plasmid evidence="1">pQBR57</plasmid>
    </source>
</reference>
<dbReference type="RefSeq" id="WP_192963192.1">
    <property type="nucleotide sequence ID" value="NZ_LN713926.1"/>
</dbReference>
<dbReference type="Gene3D" id="3.90.226.10">
    <property type="entry name" value="2-enoyl-CoA Hydratase, Chain A, domain 1"/>
    <property type="match status" value="1"/>
</dbReference>
<geneLocation type="plasmid" evidence="1">
    <name>pQBR57</name>
</geneLocation>
<reference evidence="1" key="1">
    <citation type="submission" date="2014-12" db="EMBL/GenBank/DDBJ databases">
        <authorList>
            <person name="Hall J."/>
        </authorList>
    </citation>
    <scope>NUCLEOTIDE SEQUENCE [LARGE SCALE GENOMIC DNA]</scope>
    <source>
        <strain evidence="1">SBW25</strain>
        <plasmid evidence="1">pQBR57</plasmid>
    </source>
</reference>
<sequence>MSGAEASSTPTLWARFHKGQALDIQRTLASLVIGLACTSVLAAEPTVQAVTFKHPDGRSAPAEIYIDGEITPALPRQLAASLASNNIERGTIYLNSIGGDLQAGLELGEFIRKTGFNTAIGKRGGSYGKPLPGSCQSACLMTFAGGVYRFAEPRTYFGIHRFYARTAGTEDLALGQVISAAITGYLLRMGVSPALFEQMVNAGASPRKLPVDDALKLNLVNNGVLPVSWSIVGRGGKVFLQGEQRTWNGTGRVKVSCSRSEGMTLSAQYDAERNTRKIMQEAKHLSLRLDGNFVGIDAGAVIRPTAVTDGFLTTDFRVSRNVSYELARARSVGFAWLPAETSIFYGFDLNTSQNGDLVYSFIHHCSDS</sequence>
<dbReference type="AlphaFoldDB" id="A0A0G4E4P7"/>
<dbReference type="EMBL" id="LN713926">
    <property type="protein sequence ID" value="CEK41968.1"/>
    <property type="molecule type" value="Genomic_DNA"/>
</dbReference>
<organism evidence="1">
    <name type="scientific">Pseudomonas fluorescens (strain SBW25)</name>
    <dbReference type="NCBI Taxonomy" id="216595"/>
    <lineage>
        <taxon>Bacteria</taxon>
        <taxon>Pseudomonadati</taxon>
        <taxon>Pseudomonadota</taxon>
        <taxon>Gammaproteobacteria</taxon>
        <taxon>Pseudomonadales</taxon>
        <taxon>Pseudomonadaceae</taxon>
        <taxon>Pseudomonas</taxon>
    </lineage>
</organism>
<name>A0A0G4E4P7_PSEFS</name>
<evidence type="ECO:0000313" key="1">
    <source>
        <dbReference type="EMBL" id="CEK41968.1"/>
    </source>
</evidence>
<protein>
    <submittedName>
        <fullName evidence="1">Uncharacterized protein</fullName>
    </submittedName>
</protein>
<keyword evidence="1" id="KW-0614">Plasmid</keyword>
<dbReference type="InterPro" id="IPR029045">
    <property type="entry name" value="ClpP/crotonase-like_dom_sf"/>
</dbReference>
<accession>A0A0G4E4P7</accession>